<accession>A0ABQ9NXP2</accession>
<dbReference type="InterPro" id="IPR009072">
    <property type="entry name" value="Histone-fold"/>
</dbReference>
<evidence type="ECO:0000256" key="1">
    <source>
        <dbReference type="ARBA" id="ARBA00004123"/>
    </source>
</evidence>
<keyword evidence="9" id="KW-1185">Reference proteome</keyword>
<dbReference type="InterPro" id="IPR018552">
    <property type="entry name" value="CENP-X"/>
</dbReference>
<dbReference type="Gene3D" id="1.10.20.10">
    <property type="entry name" value="Histone, subunit A"/>
    <property type="match status" value="1"/>
</dbReference>
<dbReference type="PANTHER" id="PTHR28680">
    <property type="entry name" value="CENTROMERE PROTEIN X"/>
    <property type="match status" value="1"/>
</dbReference>
<evidence type="ECO:0000256" key="2">
    <source>
        <dbReference type="ARBA" id="ARBA00009359"/>
    </source>
</evidence>
<comment type="similarity">
    <text evidence="2">Belongs to the CENP-X/MHF2 family.</text>
</comment>
<dbReference type="Proteomes" id="UP001172684">
    <property type="component" value="Unassembled WGS sequence"/>
</dbReference>
<dbReference type="CDD" id="cd22921">
    <property type="entry name" value="HFD_CENP-X"/>
    <property type="match status" value="1"/>
</dbReference>
<gene>
    <name evidence="8" type="ORF">H2201_002669</name>
</gene>
<evidence type="ECO:0000256" key="3">
    <source>
        <dbReference type="ARBA" id="ARBA00022763"/>
    </source>
</evidence>
<feature type="region of interest" description="Disordered" evidence="7">
    <location>
        <begin position="1"/>
        <end position="124"/>
    </location>
</feature>
<evidence type="ECO:0000256" key="4">
    <source>
        <dbReference type="ARBA" id="ARBA00023125"/>
    </source>
</evidence>
<name>A0ABQ9NXP2_9PEZI</name>
<organism evidence="8 9">
    <name type="scientific">Coniosporium apollinis</name>
    <dbReference type="NCBI Taxonomy" id="61459"/>
    <lineage>
        <taxon>Eukaryota</taxon>
        <taxon>Fungi</taxon>
        <taxon>Dikarya</taxon>
        <taxon>Ascomycota</taxon>
        <taxon>Pezizomycotina</taxon>
        <taxon>Dothideomycetes</taxon>
        <taxon>Dothideomycetes incertae sedis</taxon>
        <taxon>Coniosporium</taxon>
    </lineage>
</organism>
<dbReference type="PANTHER" id="PTHR28680:SF1">
    <property type="entry name" value="CENTROMERE PROTEIN X"/>
    <property type="match status" value="1"/>
</dbReference>
<comment type="caution">
    <text evidence="8">The sequence shown here is derived from an EMBL/GenBank/DDBJ whole genome shotgun (WGS) entry which is preliminary data.</text>
</comment>
<evidence type="ECO:0000313" key="9">
    <source>
        <dbReference type="Proteomes" id="UP001172684"/>
    </source>
</evidence>
<feature type="compositionally biased region" description="Low complexity" evidence="7">
    <location>
        <begin position="1"/>
        <end position="13"/>
    </location>
</feature>
<comment type="subcellular location">
    <subcellularLocation>
        <location evidence="1">Nucleus</location>
    </subcellularLocation>
</comment>
<protein>
    <recommendedName>
        <fullName evidence="10">Centromere protein X</fullName>
    </recommendedName>
</protein>
<evidence type="ECO:0000313" key="8">
    <source>
        <dbReference type="EMBL" id="KAJ9667149.1"/>
    </source>
</evidence>
<feature type="compositionally biased region" description="Polar residues" evidence="7">
    <location>
        <begin position="26"/>
        <end position="51"/>
    </location>
</feature>
<dbReference type="Pfam" id="PF09415">
    <property type="entry name" value="CENP-X"/>
    <property type="match status" value="1"/>
</dbReference>
<sequence>MPPSRTTSTSSNPPRRKGPAFKPPTQVRNQDAASTKTINASRSKSTSSTTGVGRPPKKAPVSRSGFRPASTTIISSEEEEDQDEDSDLAMSDDNDDHEDTTTHSHARTSAATALPPASQDDAAPAIPPRLLTRLLHEGFEDKDIKIGKEAMAVVGKYMETFVREALARAAFEREEVDGGGGGGIGDGFLQVEDLERIAPQLLLDF</sequence>
<proteinExistence type="inferred from homology"/>
<evidence type="ECO:0000256" key="6">
    <source>
        <dbReference type="ARBA" id="ARBA00023242"/>
    </source>
</evidence>
<evidence type="ECO:0000256" key="7">
    <source>
        <dbReference type="SAM" id="MobiDB-lite"/>
    </source>
</evidence>
<feature type="compositionally biased region" description="Acidic residues" evidence="7">
    <location>
        <begin position="76"/>
        <end position="98"/>
    </location>
</feature>
<keyword evidence="6" id="KW-0539">Nucleus</keyword>
<keyword evidence="4" id="KW-0238">DNA-binding</keyword>
<evidence type="ECO:0008006" key="10">
    <source>
        <dbReference type="Google" id="ProtNLM"/>
    </source>
</evidence>
<keyword evidence="3" id="KW-0227">DNA damage</keyword>
<dbReference type="EMBL" id="JAPDRL010000014">
    <property type="protein sequence ID" value="KAJ9667149.1"/>
    <property type="molecule type" value="Genomic_DNA"/>
</dbReference>
<reference evidence="8" key="1">
    <citation type="submission" date="2022-10" db="EMBL/GenBank/DDBJ databases">
        <title>Culturing micro-colonial fungi from biological soil crusts in the Mojave desert and describing Neophaeococcomyces mojavensis, and introducing the new genera and species Taxawa tesnikishii.</title>
        <authorList>
            <person name="Kurbessoian T."/>
            <person name="Stajich J.E."/>
        </authorList>
    </citation>
    <scope>NUCLEOTIDE SEQUENCE</scope>
    <source>
        <strain evidence="8">TK_1</strain>
    </source>
</reference>
<keyword evidence="5" id="KW-0234">DNA repair</keyword>
<evidence type="ECO:0000256" key="5">
    <source>
        <dbReference type="ARBA" id="ARBA00023204"/>
    </source>
</evidence>